<accession>X7F974</accession>
<dbReference type="AlphaFoldDB" id="X7F974"/>
<comment type="caution">
    <text evidence="2">The sequence shown here is derived from an EMBL/GenBank/DDBJ whole genome shotgun (WGS) entry which is preliminary data.</text>
</comment>
<evidence type="ECO:0000259" key="1">
    <source>
        <dbReference type="Pfam" id="PF13586"/>
    </source>
</evidence>
<reference evidence="2 3" key="1">
    <citation type="submission" date="2014-01" db="EMBL/GenBank/DDBJ databases">
        <title>Roseivivax isoporae LMG 25204 Genome Sequencing.</title>
        <authorList>
            <person name="Lai Q."/>
            <person name="Li G."/>
            <person name="Shao Z."/>
        </authorList>
    </citation>
    <scope>NUCLEOTIDE SEQUENCE [LARGE SCALE GENOMIC DNA]</scope>
    <source>
        <strain evidence="2 3">LMG 25204</strain>
    </source>
</reference>
<dbReference type="Pfam" id="PF13586">
    <property type="entry name" value="DDE_Tnp_1_2"/>
    <property type="match status" value="1"/>
</dbReference>
<feature type="domain" description="Transposase DDE" evidence="1">
    <location>
        <begin position="30"/>
        <end position="114"/>
    </location>
</feature>
<sequence length="119" mass="13576">MRTEITPGQTSDYVGFDLVMADNLPVPSVLLADRGYDADGIRRTMEQRNALAVIPMRNSRKRRVGVDRSLYRLRNLVERCFNRLKNARRVATRYDETAASFLGSIDITSIRLSLRLLST</sequence>
<evidence type="ECO:0000313" key="3">
    <source>
        <dbReference type="Proteomes" id="UP000023430"/>
    </source>
</evidence>
<organism evidence="2 3">
    <name type="scientific">Roseivivax isoporae LMG 25204</name>
    <dbReference type="NCBI Taxonomy" id="1449351"/>
    <lineage>
        <taxon>Bacteria</taxon>
        <taxon>Pseudomonadati</taxon>
        <taxon>Pseudomonadota</taxon>
        <taxon>Alphaproteobacteria</taxon>
        <taxon>Rhodobacterales</taxon>
        <taxon>Roseobacteraceae</taxon>
        <taxon>Roseivivax</taxon>
    </lineage>
</organism>
<dbReference type="EMBL" id="JAME01000017">
    <property type="protein sequence ID" value="ETX28646.1"/>
    <property type="molecule type" value="Genomic_DNA"/>
</dbReference>
<keyword evidence="3" id="KW-1185">Reference proteome</keyword>
<proteinExistence type="predicted"/>
<dbReference type="STRING" id="1449351.RISW2_06000"/>
<gene>
    <name evidence="2" type="ORF">RISW2_06000</name>
</gene>
<dbReference type="PANTHER" id="PTHR30007:SF1">
    <property type="entry name" value="BLR1914 PROTEIN"/>
    <property type="match status" value="1"/>
</dbReference>
<dbReference type="eggNOG" id="COG3293">
    <property type="taxonomic scope" value="Bacteria"/>
</dbReference>
<dbReference type="Proteomes" id="UP000023430">
    <property type="component" value="Unassembled WGS sequence"/>
</dbReference>
<dbReference type="PANTHER" id="PTHR30007">
    <property type="entry name" value="PHP DOMAIN PROTEIN"/>
    <property type="match status" value="1"/>
</dbReference>
<name>X7F974_9RHOB</name>
<dbReference type="InterPro" id="IPR025668">
    <property type="entry name" value="Tnp_DDE_dom"/>
</dbReference>
<protein>
    <submittedName>
        <fullName evidence="2">Transposase</fullName>
    </submittedName>
</protein>
<evidence type="ECO:0000313" key="2">
    <source>
        <dbReference type="EMBL" id="ETX28646.1"/>
    </source>
</evidence>